<evidence type="ECO:0000256" key="2">
    <source>
        <dbReference type="SAM" id="MobiDB-lite"/>
    </source>
</evidence>
<organism evidence="3 4">
    <name type="scientific">Cutaneotrichosporon cavernicola</name>
    <dbReference type="NCBI Taxonomy" id="279322"/>
    <lineage>
        <taxon>Eukaryota</taxon>
        <taxon>Fungi</taxon>
        <taxon>Dikarya</taxon>
        <taxon>Basidiomycota</taxon>
        <taxon>Agaricomycotina</taxon>
        <taxon>Tremellomycetes</taxon>
        <taxon>Trichosporonales</taxon>
        <taxon>Trichosporonaceae</taxon>
        <taxon>Cutaneotrichosporon</taxon>
    </lineage>
</organism>
<evidence type="ECO:0008006" key="5">
    <source>
        <dbReference type="Google" id="ProtNLM"/>
    </source>
</evidence>
<dbReference type="AlphaFoldDB" id="A0AA48I322"/>
<dbReference type="EMBL" id="AP028213">
    <property type="protein sequence ID" value="BEI88679.1"/>
    <property type="molecule type" value="Genomic_DNA"/>
</dbReference>
<dbReference type="PANTHER" id="PTHR31668:SF30">
    <property type="entry name" value="ZN(II)2CYS6 TRANSCRIPTION FACTOR (EUROFUNG)"/>
    <property type="match status" value="1"/>
</dbReference>
<accession>A0AA48I322</accession>
<protein>
    <recommendedName>
        <fullName evidence="5">Transcription factor domain-containing protein</fullName>
    </recommendedName>
</protein>
<name>A0AA48I322_9TREE</name>
<dbReference type="KEGG" id="ccac:CcaHIS019_0200410"/>
<dbReference type="PANTHER" id="PTHR31668">
    <property type="entry name" value="GLUCOSE TRANSPORT TRANSCRIPTION REGULATOR RGT1-RELATED-RELATED"/>
    <property type="match status" value="1"/>
</dbReference>
<reference evidence="3" key="1">
    <citation type="journal article" date="2023" name="BMC Genomics">
        <title>Chromosome-level genome assemblies of Cutaneotrichosporon spp. (Trichosporonales, Basidiomycota) reveal imbalanced evolution between nucleotide sequences and chromosome synteny.</title>
        <authorList>
            <person name="Kobayashi Y."/>
            <person name="Kayamori A."/>
            <person name="Aoki K."/>
            <person name="Shiwa Y."/>
            <person name="Matsutani M."/>
            <person name="Fujita N."/>
            <person name="Sugita T."/>
            <person name="Iwasaki W."/>
            <person name="Tanaka N."/>
            <person name="Takashima M."/>
        </authorList>
    </citation>
    <scope>NUCLEOTIDE SEQUENCE</scope>
    <source>
        <strain evidence="3">HIS019</strain>
    </source>
</reference>
<keyword evidence="1" id="KW-0539">Nucleus</keyword>
<feature type="region of interest" description="Disordered" evidence="2">
    <location>
        <begin position="1"/>
        <end position="43"/>
    </location>
</feature>
<feature type="compositionally biased region" description="Basic and acidic residues" evidence="2">
    <location>
        <begin position="28"/>
        <end position="43"/>
    </location>
</feature>
<keyword evidence="4" id="KW-1185">Reference proteome</keyword>
<dbReference type="GeneID" id="85492550"/>
<evidence type="ECO:0000313" key="4">
    <source>
        <dbReference type="Proteomes" id="UP001233271"/>
    </source>
</evidence>
<dbReference type="Proteomes" id="UP001233271">
    <property type="component" value="Chromosome 2"/>
</dbReference>
<gene>
    <name evidence="3" type="ORF">CcaverHIS019_0200410</name>
</gene>
<dbReference type="RefSeq" id="XP_060453945.1">
    <property type="nucleotide sequence ID" value="XM_060597008.1"/>
</dbReference>
<proteinExistence type="predicted"/>
<evidence type="ECO:0000313" key="3">
    <source>
        <dbReference type="EMBL" id="BEI88679.1"/>
    </source>
</evidence>
<dbReference type="InterPro" id="IPR050797">
    <property type="entry name" value="Carb_Metab_Trans_Reg"/>
</dbReference>
<feature type="compositionally biased region" description="Polar residues" evidence="2">
    <location>
        <begin position="15"/>
        <end position="26"/>
    </location>
</feature>
<evidence type="ECO:0000256" key="1">
    <source>
        <dbReference type="ARBA" id="ARBA00023242"/>
    </source>
</evidence>
<sequence>MRNQYGYQAKPVPATSATADEQSAMDNNHVHGPEPGKRKRDREASEVVRVCSTSPSVPSSIPSVSSTTPVSAPLAWSALSLPPNQTGLDSGTVFSSSADDALTQLFGDNSGFGFGFDIGTWFLPPLSLAAHGIPDIVPPSNTSNKLLDATTLSAVLDLVPTFYSRNVYIVTLLPYAYVDARTQRGDHDTAPDFAALLVAMAANVLLHAVEAREAFESTRVFRARELLDLACRLKGTAGSGAGVGIDAVLSSFLLFLCFFGLGDYDAGWFRLRESLTLAECMVTQQERLIGTPDEIDAEERMRRTRLIGLLTVCERAYSLKRHRPSTEWRDAALKRGAADPQAPHERAVRGLSLLLRVFSLIDTRVINCWNAGPGHEPGTCGLTREAVVQLQHDLDDVFGPNGEDVTANPTDPSRALTEGQRADLLMNQKWLKNRVFELSVAHGFVRSREEQEAQGEEVAWELSPLYAIALGNTTLAMYRGLSPRGAEYNGLMWCEKLWHIGRTIVEMAVLEPSILDAPVSGPDMTMTGRETLAQLLAQITLFRAGQNPYIQRLADDIARVM</sequence>